<protein>
    <recommendedName>
        <fullName evidence="1">Amidase domain-containing protein</fullName>
    </recommendedName>
</protein>
<accession>A0A7I7Q1B2</accession>
<proteinExistence type="predicted"/>
<evidence type="ECO:0000259" key="1">
    <source>
        <dbReference type="Pfam" id="PF01425"/>
    </source>
</evidence>
<dbReference type="AlphaFoldDB" id="A0A7I7Q1B2"/>
<dbReference type="Gene3D" id="3.90.1300.10">
    <property type="entry name" value="Amidase signature (AS) domain"/>
    <property type="match status" value="1"/>
</dbReference>
<name>A0A7I7Q1B2_9MYCO</name>
<dbReference type="InterPro" id="IPR023631">
    <property type="entry name" value="Amidase_dom"/>
</dbReference>
<dbReference type="Proteomes" id="UP000467130">
    <property type="component" value="Chromosome"/>
</dbReference>
<organism evidence="2 3">
    <name type="scientific">Mycobacterium stomatepiae</name>
    <dbReference type="NCBI Taxonomy" id="470076"/>
    <lineage>
        <taxon>Bacteria</taxon>
        <taxon>Bacillati</taxon>
        <taxon>Actinomycetota</taxon>
        <taxon>Actinomycetes</taxon>
        <taxon>Mycobacteriales</taxon>
        <taxon>Mycobacteriaceae</taxon>
        <taxon>Mycobacterium</taxon>
        <taxon>Mycobacterium simiae complex</taxon>
    </lineage>
</organism>
<evidence type="ECO:0000313" key="3">
    <source>
        <dbReference type="Proteomes" id="UP000467130"/>
    </source>
</evidence>
<evidence type="ECO:0000313" key="2">
    <source>
        <dbReference type="EMBL" id="BBY19921.1"/>
    </source>
</evidence>
<keyword evidence="3" id="KW-1185">Reference proteome</keyword>
<reference evidence="2 3" key="1">
    <citation type="journal article" date="2019" name="Emerg. Microbes Infect.">
        <title>Comprehensive subspecies identification of 175 nontuberculous mycobacteria species based on 7547 genomic profiles.</title>
        <authorList>
            <person name="Matsumoto Y."/>
            <person name="Kinjo T."/>
            <person name="Motooka D."/>
            <person name="Nabeya D."/>
            <person name="Jung N."/>
            <person name="Uechi K."/>
            <person name="Horii T."/>
            <person name="Iida T."/>
            <person name="Fujita J."/>
            <person name="Nakamura S."/>
        </authorList>
    </citation>
    <scope>NUCLEOTIDE SEQUENCE [LARGE SCALE GENOMIC DNA]</scope>
    <source>
        <strain evidence="2 3">JCM 17783</strain>
    </source>
</reference>
<dbReference type="EMBL" id="AP022587">
    <property type="protein sequence ID" value="BBY19921.1"/>
    <property type="molecule type" value="Genomic_DNA"/>
</dbReference>
<dbReference type="SUPFAM" id="SSF75304">
    <property type="entry name" value="Amidase signature (AS) enzymes"/>
    <property type="match status" value="1"/>
</dbReference>
<dbReference type="Pfam" id="PF01425">
    <property type="entry name" value="Amidase"/>
    <property type="match status" value="1"/>
</dbReference>
<gene>
    <name evidence="2" type="ORF">MSTO_01260</name>
</gene>
<sequence>MTKPLSVRTSVCSSLAEIHRSDPEIQAFEKVFADDAMARAELFDADASPGKEPLRGMTLGVKDIFELSGRTPGNGNRAAFEMLPREVPENDAPLIRLLREAGAVVTGMTRTTELVWYQPTLTRNPHDLSCTPGGSSSGSAAAVAAGMVSAAVGSQTNGSVVRPAS</sequence>
<dbReference type="KEGG" id="msto:MSTO_01260"/>
<dbReference type="InterPro" id="IPR000120">
    <property type="entry name" value="Amidase"/>
</dbReference>
<dbReference type="PANTHER" id="PTHR11895">
    <property type="entry name" value="TRANSAMIDASE"/>
    <property type="match status" value="1"/>
</dbReference>
<dbReference type="GO" id="GO:0003824">
    <property type="term" value="F:catalytic activity"/>
    <property type="evidence" value="ECO:0007669"/>
    <property type="project" value="InterPro"/>
</dbReference>
<dbReference type="InterPro" id="IPR036928">
    <property type="entry name" value="AS_sf"/>
</dbReference>
<feature type="domain" description="Amidase" evidence="1">
    <location>
        <begin position="12"/>
        <end position="165"/>
    </location>
</feature>
<dbReference type="PANTHER" id="PTHR11895:SF151">
    <property type="entry name" value="GLUTAMYL-TRNA(GLN) AMIDOTRANSFERASE SUBUNIT A"/>
    <property type="match status" value="1"/>
</dbReference>